<sequence>MMTSPSHSSECPNAYEKPWVGMATTIAHQMLLDKFPFSKSLDGLLVCALNGL</sequence>
<dbReference type="Proteomes" id="UP000054549">
    <property type="component" value="Unassembled WGS sequence"/>
</dbReference>
<proteinExistence type="predicted"/>
<dbReference type="InParanoid" id="A0A0C2STT7"/>
<dbReference type="EMBL" id="KN818234">
    <property type="protein sequence ID" value="KIL66795.1"/>
    <property type="molecule type" value="Genomic_DNA"/>
</dbReference>
<gene>
    <name evidence="1" type="ORF">M378DRAFT_160299</name>
</gene>
<dbReference type="OrthoDB" id="41532at2759"/>
<protein>
    <submittedName>
        <fullName evidence="1">Uncharacterized protein</fullName>
    </submittedName>
</protein>
<evidence type="ECO:0000313" key="2">
    <source>
        <dbReference type="Proteomes" id="UP000054549"/>
    </source>
</evidence>
<reference evidence="1 2" key="1">
    <citation type="submission" date="2014-04" db="EMBL/GenBank/DDBJ databases">
        <title>Evolutionary Origins and Diversification of the Mycorrhizal Mutualists.</title>
        <authorList>
            <consortium name="DOE Joint Genome Institute"/>
            <consortium name="Mycorrhizal Genomics Consortium"/>
            <person name="Kohler A."/>
            <person name="Kuo A."/>
            <person name="Nagy L.G."/>
            <person name="Floudas D."/>
            <person name="Copeland A."/>
            <person name="Barry K.W."/>
            <person name="Cichocki N."/>
            <person name="Veneault-Fourrey C."/>
            <person name="LaButti K."/>
            <person name="Lindquist E.A."/>
            <person name="Lipzen A."/>
            <person name="Lundell T."/>
            <person name="Morin E."/>
            <person name="Murat C."/>
            <person name="Riley R."/>
            <person name="Ohm R."/>
            <person name="Sun H."/>
            <person name="Tunlid A."/>
            <person name="Henrissat B."/>
            <person name="Grigoriev I.V."/>
            <person name="Hibbett D.S."/>
            <person name="Martin F."/>
        </authorList>
    </citation>
    <scope>NUCLEOTIDE SEQUENCE [LARGE SCALE GENOMIC DNA]</scope>
    <source>
        <strain evidence="1 2">Koide BX008</strain>
    </source>
</reference>
<organism evidence="1 2">
    <name type="scientific">Amanita muscaria (strain Koide BX008)</name>
    <dbReference type="NCBI Taxonomy" id="946122"/>
    <lineage>
        <taxon>Eukaryota</taxon>
        <taxon>Fungi</taxon>
        <taxon>Dikarya</taxon>
        <taxon>Basidiomycota</taxon>
        <taxon>Agaricomycotina</taxon>
        <taxon>Agaricomycetes</taxon>
        <taxon>Agaricomycetidae</taxon>
        <taxon>Agaricales</taxon>
        <taxon>Pluteineae</taxon>
        <taxon>Amanitaceae</taxon>
        <taxon>Amanita</taxon>
    </lineage>
</organism>
<name>A0A0C2STT7_AMAMK</name>
<evidence type="ECO:0000313" key="1">
    <source>
        <dbReference type="EMBL" id="KIL66795.1"/>
    </source>
</evidence>
<keyword evidence="2" id="KW-1185">Reference proteome</keyword>
<dbReference type="AlphaFoldDB" id="A0A0C2STT7"/>
<accession>A0A0C2STT7</accession>
<dbReference type="HOGENOM" id="CLU_3086707_0_0_1"/>